<evidence type="ECO:0000256" key="1">
    <source>
        <dbReference type="SAM" id="MobiDB-lite"/>
    </source>
</evidence>
<name>A0A7G9WI34_9FIRM</name>
<dbReference type="Proteomes" id="UP000516046">
    <property type="component" value="Chromosome"/>
</dbReference>
<organism evidence="2 3">
    <name type="scientific">Caproicibacterium amylolyticum</name>
    <dbReference type="NCBI Taxonomy" id="2766537"/>
    <lineage>
        <taxon>Bacteria</taxon>
        <taxon>Bacillati</taxon>
        <taxon>Bacillota</taxon>
        <taxon>Clostridia</taxon>
        <taxon>Eubacteriales</taxon>
        <taxon>Oscillospiraceae</taxon>
        <taxon>Caproicibacterium</taxon>
    </lineage>
</organism>
<reference evidence="2 3" key="1">
    <citation type="submission" date="2020-08" db="EMBL/GenBank/DDBJ databases">
        <authorList>
            <person name="Ren C."/>
            <person name="Gu Y."/>
            <person name="Xu Y."/>
        </authorList>
    </citation>
    <scope>NUCLEOTIDE SEQUENCE [LARGE SCALE GENOMIC DNA]</scope>
    <source>
        <strain evidence="2 3">LBM18003</strain>
    </source>
</reference>
<sequence length="57" mass="6403">METKVYNCKNPTENPLPAWMRRMPAGSTNASGAEPQDPVTEFKKNPDAFFPDFVSKN</sequence>
<keyword evidence="3" id="KW-1185">Reference proteome</keyword>
<protein>
    <submittedName>
        <fullName evidence="2">Uncharacterized protein</fullName>
    </submittedName>
</protein>
<evidence type="ECO:0000313" key="2">
    <source>
        <dbReference type="EMBL" id="QNO18346.1"/>
    </source>
</evidence>
<dbReference type="AlphaFoldDB" id="A0A7G9WI34"/>
<proteinExistence type="predicted"/>
<dbReference type="KEGG" id="caml:H6X83_01380"/>
<feature type="region of interest" description="Disordered" evidence="1">
    <location>
        <begin position="1"/>
        <end position="46"/>
    </location>
</feature>
<dbReference type="EMBL" id="CP060696">
    <property type="protein sequence ID" value="QNO18346.1"/>
    <property type="molecule type" value="Genomic_DNA"/>
</dbReference>
<gene>
    <name evidence="2" type="ORF">H6X83_01380</name>
</gene>
<dbReference type="RefSeq" id="WP_212507409.1">
    <property type="nucleotide sequence ID" value="NZ_CP060696.1"/>
</dbReference>
<accession>A0A7G9WI34</accession>
<evidence type="ECO:0000313" key="3">
    <source>
        <dbReference type="Proteomes" id="UP000516046"/>
    </source>
</evidence>